<protein>
    <submittedName>
        <fullName evidence="2">Uncharacterized protein</fullName>
    </submittedName>
</protein>
<dbReference type="EMBL" id="JAVHJO010000002">
    <property type="protein sequence ID" value="KAK6542232.1"/>
    <property type="molecule type" value="Genomic_DNA"/>
</dbReference>
<evidence type="ECO:0000313" key="2">
    <source>
        <dbReference type="EMBL" id="KAK6542232.1"/>
    </source>
</evidence>
<dbReference type="Proteomes" id="UP001365542">
    <property type="component" value="Unassembled WGS sequence"/>
</dbReference>
<organism evidence="2 3">
    <name type="scientific">Orbilia ellipsospora</name>
    <dbReference type="NCBI Taxonomy" id="2528407"/>
    <lineage>
        <taxon>Eukaryota</taxon>
        <taxon>Fungi</taxon>
        <taxon>Dikarya</taxon>
        <taxon>Ascomycota</taxon>
        <taxon>Pezizomycotina</taxon>
        <taxon>Orbiliomycetes</taxon>
        <taxon>Orbiliales</taxon>
        <taxon>Orbiliaceae</taxon>
        <taxon>Orbilia</taxon>
    </lineage>
</organism>
<name>A0AAV9XKV4_9PEZI</name>
<sequence length="218" mass="23871">MKMQFSLRNTAFGLITALLLATNVESAARVTTKTATKIACQGLQKAVGTDCFNILCDPYGELKDIGAGLVSRLVDIFNPKSQLHGFDERMLDAARFAVSKIPSCIRNALPPMPTSVPKQRPVGNRLVQCPLSGNLDGYTLATRPGTVQTACDDSFVSESPFDKNHFRPGNIFKGKPIFLPPSNKNPYLGGCEWHRKDTGPSCLQVNPRRKGKPCMCYH</sequence>
<evidence type="ECO:0000313" key="3">
    <source>
        <dbReference type="Proteomes" id="UP001365542"/>
    </source>
</evidence>
<accession>A0AAV9XKV4</accession>
<proteinExistence type="predicted"/>
<comment type="caution">
    <text evidence="2">The sequence shown here is derived from an EMBL/GenBank/DDBJ whole genome shotgun (WGS) entry which is preliminary data.</text>
</comment>
<keyword evidence="3" id="KW-1185">Reference proteome</keyword>
<dbReference type="AlphaFoldDB" id="A0AAV9XKV4"/>
<feature type="chain" id="PRO_5043922938" evidence="1">
    <location>
        <begin position="27"/>
        <end position="218"/>
    </location>
</feature>
<gene>
    <name evidence="2" type="ORF">TWF694_006195</name>
</gene>
<keyword evidence="1" id="KW-0732">Signal</keyword>
<feature type="signal peptide" evidence="1">
    <location>
        <begin position="1"/>
        <end position="26"/>
    </location>
</feature>
<reference evidence="2 3" key="1">
    <citation type="submission" date="2019-10" db="EMBL/GenBank/DDBJ databases">
        <authorList>
            <person name="Palmer J.M."/>
        </authorList>
    </citation>
    <scope>NUCLEOTIDE SEQUENCE [LARGE SCALE GENOMIC DNA]</scope>
    <source>
        <strain evidence="2 3">TWF694</strain>
    </source>
</reference>
<evidence type="ECO:0000256" key="1">
    <source>
        <dbReference type="SAM" id="SignalP"/>
    </source>
</evidence>